<dbReference type="FunFam" id="3.30.160.20:FF:000004">
    <property type="entry name" value="Peptide chain release factor 1"/>
    <property type="match status" value="1"/>
</dbReference>
<dbReference type="KEGG" id="stim:H1B31_05690"/>
<dbReference type="EMBL" id="CP060204">
    <property type="protein sequence ID" value="QNH53413.1"/>
    <property type="molecule type" value="Genomic_DNA"/>
</dbReference>
<dbReference type="SUPFAM" id="SSF75620">
    <property type="entry name" value="Release factor"/>
    <property type="match status" value="1"/>
</dbReference>
<evidence type="ECO:0000256" key="2">
    <source>
        <dbReference type="ARBA" id="ARBA00004496"/>
    </source>
</evidence>
<dbReference type="InterPro" id="IPR045853">
    <property type="entry name" value="Pep_chain_release_fac_I_sf"/>
</dbReference>
<name>A0A7G7VH20_9FIRM</name>
<evidence type="ECO:0000256" key="3">
    <source>
        <dbReference type="ARBA" id="ARBA00010835"/>
    </source>
</evidence>
<dbReference type="RefSeq" id="WP_009441128.1">
    <property type="nucleotide sequence ID" value="NZ_CP060204.1"/>
</dbReference>
<dbReference type="NCBIfam" id="TIGR00019">
    <property type="entry name" value="prfA"/>
    <property type="match status" value="1"/>
</dbReference>
<accession>A0A7G7VH20</accession>
<dbReference type="InterPro" id="IPR000352">
    <property type="entry name" value="Pep_chain_release_fac_I"/>
</dbReference>
<evidence type="ECO:0000313" key="12">
    <source>
        <dbReference type="Proteomes" id="UP000515480"/>
    </source>
</evidence>
<dbReference type="Pfam" id="PF03462">
    <property type="entry name" value="PCRF"/>
    <property type="match status" value="1"/>
</dbReference>
<comment type="function">
    <text evidence="1 8">Peptide chain release factor 1 directs the termination of translation in response to the peptide chain termination codons UAG and UAA.</text>
</comment>
<keyword evidence="9" id="KW-0175">Coiled coil</keyword>
<evidence type="ECO:0000256" key="4">
    <source>
        <dbReference type="ARBA" id="ARBA00022481"/>
    </source>
</evidence>
<keyword evidence="12" id="KW-1185">Reference proteome</keyword>
<evidence type="ECO:0000313" key="11">
    <source>
        <dbReference type="EMBL" id="QNH53413.1"/>
    </source>
</evidence>
<evidence type="ECO:0000256" key="9">
    <source>
        <dbReference type="SAM" id="Coils"/>
    </source>
</evidence>
<evidence type="ECO:0000256" key="1">
    <source>
        <dbReference type="ARBA" id="ARBA00002986"/>
    </source>
</evidence>
<dbReference type="HAMAP" id="MF_00093">
    <property type="entry name" value="Rel_fac_1"/>
    <property type="match status" value="1"/>
</dbReference>
<dbReference type="InterPro" id="IPR004373">
    <property type="entry name" value="RF-1"/>
</dbReference>
<dbReference type="GO" id="GO:0016149">
    <property type="term" value="F:translation release factor activity, codon specific"/>
    <property type="evidence" value="ECO:0007669"/>
    <property type="project" value="UniProtKB-UniRule"/>
</dbReference>
<dbReference type="Gene3D" id="3.30.70.1660">
    <property type="match status" value="1"/>
</dbReference>
<reference evidence="11 12" key="1">
    <citation type="submission" date="2020-07" db="EMBL/GenBank/DDBJ databases">
        <title>Complete genome and description of Selenomonas timonensis sp. nov., a new bacterium isolated from a gingivitis subject.</title>
        <authorList>
            <person name="Antezack A."/>
        </authorList>
    </citation>
    <scope>NUCLEOTIDE SEQUENCE [LARGE SCALE GENOMIC DNA]</scope>
    <source>
        <strain evidence="11 12">Marseille-Q3039</strain>
    </source>
</reference>
<organism evidence="11 12">
    <name type="scientific">Selenomonas timonae</name>
    <dbReference type="NCBI Taxonomy" id="2754044"/>
    <lineage>
        <taxon>Bacteria</taxon>
        <taxon>Bacillati</taxon>
        <taxon>Bacillota</taxon>
        <taxon>Negativicutes</taxon>
        <taxon>Selenomonadales</taxon>
        <taxon>Selenomonadaceae</taxon>
        <taxon>Selenomonas</taxon>
    </lineage>
</organism>
<dbReference type="InterPro" id="IPR050057">
    <property type="entry name" value="Prokaryotic/Mito_RF"/>
</dbReference>
<proteinExistence type="inferred from homology"/>
<dbReference type="SMART" id="SM00937">
    <property type="entry name" value="PCRF"/>
    <property type="match status" value="1"/>
</dbReference>
<gene>
    <name evidence="8 11" type="primary">prfA</name>
    <name evidence="11" type="ORF">H1B31_05690</name>
</gene>
<dbReference type="GO" id="GO:0005829">
    <property type="term" value="C:cytosol"/>
    <property type="evidence" value="ECO:0007669"/>
    <property type="project" value="UniProtKB-ARBA"/>
</dbReference>
<feature type="coiled-coil region" evidence="9">
    <location>
        <begin position="48"/>
        <end position="93"/>
    </location>
</feature>
<protein>
    <recommendedName>
        <fullName evidence="7 8">Peptide chain release factor 1</fullName>
        <shortName evidence="8">RF-1</shortName>
    </recommendedName>
</protein>
<dbReference type="Pfam" id="PF00472">
    <property type="entry name" value="RF-1"/>
    <property type="match status" value="1"/>
</dbReference>
<dbReference type="PANTHER" id="PTHR43804">
    <property type="entry name" value="LD18447P"/>
    <property type="match status" value="1"/>
</dbReference>
<keyword evidence="4 8" id="KW-0488">Methylation</keyword>
<evidence type="ECO:0000256" key="5">
    <source>
        <dbReference type="ARBA" id="ARBA00022490"/>
    </source>
</evidence>
<evidence type="ECO:0000256" key="7">
    <source>
        <dbReference type="ARBA" id="ARBA00050039"/>
    </source>
</evidence>
<evidence type="ECO:0000256" key="6">
    <source>
        <dbReference type="ARBA" id="ARBA00022917"/>
    </source>
</evidence>
<feature type="modified residue" description="N5-methylglutamine" evidence="8">
    <location>
        <position position="232"/>
    </location>
</feature>
<dbReference type="FunFam" id="3.30.70.1660:FF:000002">
    <property type="entry name" value="Peptide chain release factor 1"/>
    <property type="match status" value="1"/>
</dbReference>
<dbReference type="FunFam" id="3.30.70.1660:FF:000004">
    <property type="entry name" value="Peptide chain release factor 1"/>
    <property type="match status" value="1"/>
</dbReference>
<dbReference type="InterPro" id="IPR005139">
    <property type="entry name" value="PCRF"/>
</dbReference>
<comment type="similarity">
    <text evidence="3 8">Belongs to the prokaryotic/mitochondrial release factor family.</text>
</comment>
<keyword evidence="5 8" id="KW-0963">Cytoplasm</keyword>
<dbReference type="NCBIfam" id="NF001859">
    <property type="entry name" value="PRK00591.1"/>
    <property type="match status" value="1"/>
</dbReference>
<dbReference type="Gene3D" id="6.10.140.1950">
    <property type="match status" value="1"/>
</dbReference>
<sequence>MLSKLNAVADKYHELEALLSDPAVMADMAKWQRYTREHAALTPIVEAYDAYRAALATIEEDREMLSEADAEMKEMLTEEIAEAEAERDRLAEQLPILLLPRDPNDDKNVIVEIRGGVGGEEAALFAASLFRMYARYAERQGWRTEILSSNPTEIGGFKEISFLVNGVGAYSRLKYESGTHRVQRIPVTESGGRIHTSAVTVAVLPEAEEVEVTIDANDLRIDTYCASGAGGQYVNRTETAIRITHIPTGIVVQCQDEKSQLKNREKAMKVLRARLYDRAQQEQADAVAADRRSQVGSGDRSERIRTYNFPQGRVTDHRIGLTLYKIDAVLDGELDEILAGLITADQAERLKQVN</sequence>
<evidence type="ECO:0000256" key="8">
    <source>
        <dbReference type="HAMAP-Rule" id="MF_00093"/>
    </source>
</evidence>
<dbReference type="Gene3D" id="3.30.160.20">
    <property type="match status" value="1"/>
</dbReference>
<feature type="domain" description="Peptide chain release factor" evidence="10">
    <location>
        <begin position="63"/>
        <end position="176"/>
    </location>
</feature>
<dbReference type="Proteomes" id="UP000515480">
    <property type="component" value="Chromosome"/>
</dbReference>
<evidence type="ECO:0000259" key="10">
    <source>
        <dbReference type="SMART" id="SM00937"/>
    </source>
</evidence>
<keyword evidence="6 8" id="KW-0648">Protein biosynthesis</keyword>
<dbReference type="AlphaFoldDB" id="A0A7G7VH20"/>
<comment type="subcellular location">
    <subcellularLocation>
        <location evidence="2 8">Cytoplasm</location>
    </subcellularLocation>
</comment>
<dbReference type="PANTHER" id="PTHR43804:SF7">
    <property type="entry name" value="LD18447P"/>
    <property type="match status" value="1"/>
</dbReference>
<comment type="PTM">
    <text evidence="8">Methylated by PrmC. Methylation increases the termination efficiency of RF1.</text>
</comment>